<dbReference type="Proteomes" id="UP001501594">
    <property type="component" value="Unassembled WGS sequence"/>
</dbReference>
<evidence type="ECO:0000313" key="2">
    <source>
        <dbReference type="EMBL" id="GAA4267363.1"/>
    </source>
</evidence>
<dbReference type="EMBL" id="BAABAU010000004">
    <property type="protein sequence ID" value="GAA4267363.1"/>
    <property type="molecule type" value="Genomic_DNA"/>
</dbReference>
<dbReference type="InterPro" id="IPR036291">
    <property type="entry name" value="NAD(P)-bd_dom_sf"/>
</dbReference>
<dbReference type="Gene3D" id="3.40.50.720">
    <property type="entry name" value="NAD(P)-binding Rossmann-like Domain"/>
    <property type="match status" value="1"/>
</dbReference>
<dbReference type="InterPro" id="IPR051604">
    <property type="entry name" value="Ergot_Alk_Oxidoreductase"/>
</dbReference>
<dbReference type="Gene3D" id="3.90.25.10">
    <property type="entry name" value="UDP-galactose 4-epimerase, domain 1"/>
    <property type="match status" value="1"/>
</dbReference>
<organism evidence="2 3">
    <name type="scientific">Frondihabitans peucedani</name>
    <dbReference type="NCBI Taxonomy" id="598626"/>
    <lineage>
        <taxon>Bacteria</taxon>
        <taxon>Bacillati</taxon>
        <taxon>Actinomycetota</taxon>
        <taxon>Actinomycetes</taxon>
        <taxon>Micrococcales</taxon>
        <taxon>Microbacteriaceae</taxon>
        <taxon>Frondihabitans</taxon>
    </lineage>
</organism>
<dbReference type="PANTHER" id="PTHR43162:SF1">
    <property type="entry name" value="PRESTALK A DIFFERENTIATION PROTEIN A"/>
    <property type="match status" value="1"/>
</dbReference>
<sequence>MKNHHTSPSDAMKLTVPTSLRIGIAGAERPLCASISRLLGSQGVHHTVLVEDDGSIPRGLPRASTAPMRLDEHLPASSPLANLDVLVLAPAAPAPDGFTRQLEIVDAAAAAGVRHFVYVSILNATDDALYTGARDHFRVEQRIRQTGAQFTILRPTLLLERAANLLAPTGHMYGPGGNGTATLLPRQQLAQKTVRVLADLDAYAGQTHPITGPEAFTPKQIAAQLSGQEGHPIHYHPEDAETAFIRLVDYAVPPWKAAAVVTLYEALTAQQFAPISPVRALP</sequence>
<accession>A0ABP8E570</accession>
<protein>
    <recommendedName>
        <fullName evidence="1">NAD(P)-binding domain-containing protein</fullName>
    </recommendedName>
</protein>
<gene>
    <name evidence="2" type="ORF">GCM10022256_29750</name>
</gene>
<dbReference type="PANTHER" id="PTHR43162">
    <property type="match status" value="1"/>
</dbReference>
<comment type="caution">
    <text evidence="2">The sequence shown here is derived from an EMBL/GenBank/DDBJ whole genome shotgun (WGS) entry which is preliminary data.</text>
</comment>
<feature type="domain" description="NAD(P)-binding" evidence="1">
    <location>
        <begin position="37"/>
        <end position="199"/>
    </location>
</feature>
<reference evidence="3" key="1">
    <citation type="journal article" date="2019" name="Int. J. Syst. Evol. Microbiol.">
        <title>The Global Catalogue of Microorganisms (GCM) 10K type strain sequencing project: providing services to taxonomists for standard genome sequencing and annotation.</title>
        <authorList>
            <consortium name="The Broad Institute Genomics Platform"/>
            <consortium name="The Broad Institute Genome Sequencing Center for Infectious Disease"/>
            <person name="Wu L."/>
            <person name="Ma J."/>
        </authorList>
    </citation>
    <scope>NUCLEOTIDE SEQUENCE [LARGE SCALE GENOMIC DNA]</scope>
    <source>
        <strain evidence="3">JCM 17442</strain>
    </source>
</reference>
<keyword evidence="3" id="KW-1185">Reference proteome</keyword>
<dbReference type="Pfam" id="PF13460">
    <property type="entry name" value="NAD_binding_10"/>
    <property type="match status" value="1"/>
</dbReference>
<dbReference type="InterPro" id="IPR016040">
    <property type="entry name" value="NAD(P)-bd_dom"/>
</dbReference>
<evidence type="ECO:0000313" key="3">
    <source>
        <dbReference type="Proteomes" id="UP001501594"/>
    </source>
</evidence>
<dbReference type="SUPFAM" id="SSF51735">
    <property type="entry name" value="NAD(P)-binding Rossmann-fold domains"/>
    <property type="match status" value="1"/>
</dbReference>
<evidence type="ECO:0000259" key="1">
    <source>
        <dbReference type="Pfam" id="PF13460"/>
    </source>
</evidence>
<proteinExistence type="predicted"/>
<name>A0ABP8E570_9MICO</name>